<feature type="compositionally biased region" description="Polar residues" evidence="2">
    <location>
        <begin position="1"/>
        <end position="19"/>
    </location>
</feature>
<proteinExistence type="inferred from homology"/>
<dbReference type="GO" id="GO:0008277">
    <property type="term" value="P:regulation of G protein-coupled receptor signaling pathway"/>
    <property type="evidence" value="ECO:0007669"/>
    <property type="project" value="InterPro"/>
</dbReference>
<reference evidence="5" key="1">
    <citation type="submission" date="2016-02" db="EMBL/GenBank/DDBJ databases">
        <title>Draft genome sequence of Microdochium bolleyi, a fungal endophyte of beachgrass.</title>
        <authorList>
            <consortium name="DOE Joint Genome Institute"/>
            <person name="David A.S."/>
            <person name="May G."/>
            <person name="Haridas S."/>
            <person name="Lim J."/>
            <person name="Wang M."/>
            <person name="Labutti K."/>
            <person name="Lipzen A."/>
            <person name="Barry K."/>
            <person name="Grigoriev I.V."/>
        </authorList>
    </citation>
    <scope>NUCLEOTIDE SEQUENCE [LARGE SCALE GENOMIC DNA]</scope>
    <source>
        <strain evidence="5">J235TASD1</strain>
    </source>
</reference>
<dbReference type="SUPFAM" id="SSF52833">
    <property type="entry name" value="Thioredoxin-like"/>
    <property type="match status" value="1"/>
</dbReference>
<evidence type="ECO:0000256" key="1">
    <source>
        <dbReference type="ARBA" id="ARBA00009686"/>
    </source>
</evidence>
<dbReference type="PANTHER" id="PTHR46052">
    <property type="entry name" value="PHOSDUCIN-LIKE PROTEIN"/>
    <property type="match status" value="1"/>
</dbReference>
<keyword evidence="5" id="KW-1185">Reference proteome</keyword>
<dbReference type="STRING" id="196109.A0A136JKJ7"/>
<feature type="region of interest" description="Disordered" evidence="2">
    <location>
        <begin position="1"/>
        <end position="79"/>
    </location>
</feature>
<evidence type="ECO:0000256" key="2">
    <source>
        <dbReference type="SAM" id="MobiDB-lite"/>
    </source>
</evidence>
<dbReference type="InParanoid" id="A0A136JKJ7"/>
<dbReference type="PANTHER" id="PTHR46052:SF1">
    <property type="entry name" value="PHOSDUCIN-LIKE PROTEIN"/>
    <property type="match status" value="1"/>
</dbReference>
<dbReference type="EMBL" id="KQ964245">
    <property type="protein sequence ID" value="KXJ97670.1"/>
    <property type="molecule type" value="Genomic_DNA"/>
</dbReference>
<dbReference type="Gene3D" id="3.40.30.10">
    <property type="entry name" value="Glutaredoxin"/>
    <property type="match status" value="1"/>
</dbReference>
<dbReference type="OrthoDB" id="70588at2759"/>
<evidence type="ECO:0000313" key="4">
    <source>
        <dbReference type="EMBL" id="KXJ97670.1"/>
    </source>
</evidence>
<dbReference type="InterPro" id="IPR036249">
    <property type="entry name" value="Thioredoxin-like_sf"/>
</dbReference>
<sequence length="291" mass="32845">MSSISTSNNNDPTPAQQEFQDLIAKSTDTGSRLHPDDRDRDSDHSDLDEDEQFRNAQIDAAMRMPALRPEVNLPPTAFDAGHSTGVKGVIADARAYEEARSTKWRDRVRTARRSVFGLGDVPKPAETRSSASGSDDELDKEEAEFLNKWRETRRAQLEAESQANPRSRRTSPSLRMFGRLDTVDALGYLDAIERVGRETTVLVFVYDHECQVSKLIEQSMRPLVSAHPEVHFVKVHYEDIEFDNAAVPTLLAYRNQGELFANMTGLIDMIPDDEDFDTDALKRVLEKHNVL</sequence>
<feature type="region of interest" description="Disordered" evidence="2">
    <location>
        <begin position="118"/>
        <end position="142"/>
    </location>
</feature>
<dbReference type="AlphaFoldDB" id="A0A136JKJ7"/>
<evidence type="ECO:0000259" key="3">
    <source>
        <dbReference type="Pfam" id="PF02114"/>
    </source>
</evidence>
<accession>A0A136JKJ7</accession>
<evidence type="ECO:0000313" key="5">
    <source>
        <dbReference type="Proteomes" id="UP000070501"/>
    </source>
</evidence>
<dbReference type="InterPro" id="IPR051499">
    <property type="entry name" value="Phosducin-like_reg"/>
</dbReference>
<gene>
    <name evidence="4" type="ORF">Micbo1qcDRAFT_192067</name>
</gene>
<feature type="compositionally biased region" description="Basic and acidic residues" evidence="2">
    <location>
        <begin position="31"/>
        <end position="45"/>
    </location>
</feature>
<dbReference type="CDD" id="cd02987">
    <property type="entry name" value="Phd_like_Phd"/>
    <property type="match status" value="1"/>
</dbReference>
<dbReference type="Proteomes" id="UP000070501">
    <property type="component" value="Unassembled WGS sequence"/>
</dbReference>
<comment type="similarity">
    <text evidence="1">Belongs to the phosducin family.</text>
</comment>
<dbReference type="InterPro" id="IPR001200">
    <property type="entry name" value="Phosducin"/>
</dbReference>
<organism evidence="4 5">
    <name type="scientific">Microdochium bolleyi</name>
    <dbReference type="NCBI Taxonomy" id="196109"/>
    <lineage>
        <taxon>Eukaryota</taxon>
        <taxon>Fungi</taxon>
        <taxon>Dikarya</taxon>
        <taxon>Ascomycota</taxon>
        <taxon>Pezizomycotina</taxon>
        <taxon>Sordariomycetes</taxon>
        <taxon>Xylariomycetidae</taxon>
        <taxon>Xylariales</taxon>
        <taxon>Microdochiaceae</taxon>
        <taxon>Microdochium</taxon>
    </lineage>
</organism>
<dbReference type="Pfam" id="PF02114">
    <property type="entry name" value="Phosducin"/>
    <property type="match status" value="1"/>
</dbReference>
<name>A0A136JKJ7_9PEZI</name>
<protein>
    <submittedName>
        <fullName evidence="4">Thioredoxin-like protein</fullName>
    </submittedName>
</protein>
<feature type="domain" description="Phosducin" evidence="3">
    <location>
        <begin position="139"/>
        <end position="287"/>
    </location>
</feature>
<dbReference type="InterPro" id="IPR024253">
    <property type="entry name" value="Phosducin_thioredoxin-like_dom"/>
</dbReference>